<evidence type="ECO:0000256" key="2">
    <source>
        <dbReference type="ARBA" id="ARBA00008481"/>
    </source>
</evidence>
<evidence type="ECO:0000256" key="7">
    <source>
        <dbReference type="HAMAP-Rule" id="MF_00653"/>
    </source>
</evidence>
<evidence type="ECO:0000256" key="1">
    <source>
        <dbReference type="ARBA" id="ARBA00004886"/>
    </source>
</evidence>
<dbReference type="Gene3D" id="3.60.15.10">
    <property type="entry name" value="Ribonuclease Z/Hydroxyacylglutathione hydrolase-like"/>
    <property type="match status" value="1"/>
</dbReference>
<accession>A0A0P7YAH2</accession>
<comment type="similarity">
    <text evidence="2 7">Belongs to the PqqB family.</text>
</comment>
<dbReference type="Pfam" id="PF12706">
    <property type="entry name" value="Lactamase_B_2"/>
    <property type="match status" value="1"/>
</dbReference>
<dbReference type="PATRIC" id="fig|1305731.5.peg.1950"/>
<comment type="function">
    <text evidence="7">May be involved in the transport of PQQ or its precursor to the periplasm.</text>
</comment>
<comment type="pathway">
    <text evidence="1 7">Cofactor biosynthesis; pyrroloquinoline quinone biosynthesis.</text>
</comment>
<dbReference type="UniPathway" id="UPA00539"/>
<dbReference type="Proteomes" id="UP000050416">
    <property type="component" value="Unassembled WGS sequence"/>
</dbReference>
<gene>
    <name evidence="7 9" type="primary">pqqB</name>
    <name evidence="9" type="ORF">HLUCCX14_15855</name>
</gene>
<dbReference type="HAMAP" id="MF_00653">
    <property type="entry name" value="PQQ_syn_PqqB"/>
    <property type="match status" value="1"/>
</dbReference>
<name>A0A0P7YAH2_9GAMM</name>
<dbReference type="EMBL" id="LJZQ01000033">
    <property type="protein sequence ID" value="KPQ27233.1"/>
    <property type="molecule type" value="Genomic_DNA"/>
</dbReference>
<sequence>MHLHILGSAAGGGFPQWNCNCRNCAGFRAGTLNAHARTQSSIAISEDGERWILFNASPDIRAQLAAFPAMQPARSLRDTGIAAVVLMDSQVDHTTGLLSLREGLPMDVWCTRQVHDDLSSGFPLFTMLRHWNGGLNWREIPADELQPFSLPCAPALEFTALPLLSNAPPYSPRRDNPHPGDNIGLFIRDTRTGQTVLYAPGLGQPDARIRSWMQQADVLLVDGTVWHDDEMIRQEVGTKTGQAMGHLAQSGPGGMIELLDSMPATRKVLIHINNTNPILDEDSPERAELSAHGIEVARDGMHFELTGQP</sequence>
<dbReference type="InterPro" id="IPR011842">
    <property type="entry name" value="PQQ_synth_PqqB"/>
</dbReference>
<dbReference type="SUPFAM" id="SSF56281">
    <property type="entry name" value="Metallo-hydrolase/oxidoreductase"/>
    <property type="match status" value="1"/>
</dbReference>
<keyword evidence="5 7" id="KW-0884">PQQ biosynthesis</keyword>
<dbReference type="OrthoDB" id="9778305at2"/>
<feature type="domain" description="Metallo-beta-lactamase" evidence="8">
    <location>
        <begin position="50"/>
        <end position="272"/>
    </location>
</feature>
<dbReference type="PANTHER" id="PTHR42663:SF7">
    <property type="entry name" value="COENZYME PQQ SYNTHESIS PROTEIN B"/>
    <property type="match status" value="1"/>
</dbReference>
<dbReference type="STRING" id="1305731.GCA_000934705_03578"/>
<evidence type="ECO:0000256" key="6">
    <source>
        <dbReference type="ARBA" id="ARBA00030966"/>
    </source>
</evidence>
<protein>
    <recommendedName>
        <fullName evidence="3 7">Coenzyme PQQ synthesis protein B</fullName>
    </recommendedName>
    <alternativeName>
        <fullName evidence="6 7">Pyrroloquinoline quinone biosynthesis protein B</fullName>
    </alternativeName>
</protein>
<reference evidence="9 10" key="1">
    <citation type="submission" date="2015-09" db="EMBL/GenBank/DDBJ databases">
        <title>Identification and resolution of microdiversity through metagenomic sequencing of parallel consortia.</title>
        <authorList>
            <person name="Nelson W.C."/>
            <person name="Romine M.F."/>
            <person name="Lindemann S.R."/>
        </authorList>
    </citation>
    <scope>NUCLEOTIDE SEQUENCE [LARGE SCALE GENOMIC DNA]</scope>
    <source>
        <strain evidence="9">HL-55</strain>
    </source>
</reference>
<dbReference type="CDD" id="cd16274">
    <property type="entry name" value="PQQB-like_MBL-fold"/>
    <property type="match status" value="1"/>
</dbReference>
<dbReference type="NCBIfam" id="TIGR02108">
    <property type="entry name" value="PQQ_syn_pqqB"/>
    <property type="match status" value="1"/>
</dbReference>
<evidence type="ECO:0000259" key="8">
    <source>
        <dbReference type="Pfam" id="PF12706"/>
    </source>
</evidence>
<organism evidence="9 10">
    <name type="scientific">Marinobacter excellens HL-55</name>
    <dbReference type="NCBI Taxonomy" id="1305731"/>
    <lineage>
        <taxon>Bacteria</taxon>
        <taxon>Pseudomonadati</taxon>
        <taxon>Pseudomonadota</taxon>
        <taxon>Gammaproteobacteria</taxon>
        <taxon>Pseudomonadales</taxon>
        <taxon>Marinobacteraceae</taxon>
        <taxon>Marinobacter</taxon>
    </lineage>
</organism>
<dbReference type="InterPro" id="IPR001279">
    <property type="entry name" value="Metallo-B-lactamas"/>
</dbReference>
<evidence type="ECO:0000256" key="5">
    <source>
        <dbReference type="ARBA" id="ARBA00022905"/>
    </source>
</evidence>
<evidence type="ECO:0000256" key="4">
    <source>
        <dbReference type="ARBA" id="ARBA00022448"/>
    </source>
</evidence>
<keyword evidence="4 7" id="KW-0813">Transport</keyword>
<evidence type="ECO:0000256" key="3">
    <source>
        <dbReference type="ARBA" id="ARBA00015084"/>
    </source>
</evidence>
<dbReference type="GO" id="GO:0018189">
    <property type="term" value="P:pyrroloquinoline quinone biosynthetic process"/>
    <property type="evidence" value="ECO:0007669"/>
    <property type="project" value="UniProtKB-UniRule"/>
</dbReference>
<dbReference type="AlphaFoldDB" id="A0A0P7YAH2"/>
<proteinExistence type="inferred from homology"/>
<dbReference type="InterPro" id="IPR036866">
    <property type="entry name" value="RibonucZ/Hydroxyglut_hydro"/>
</dbReference>
<comment type="caution">
    <text evidence="9">The sequence shown here is derived from an EMBL/GenBank/DDBJ whole genome shotgun (WGS) entry which is preliminary data.</text>
</comment>
<dbReference type="PANTHER" id="PTHR42663">
    <property type="entry name" value="HYDROLASE C777.06C-RELATED-RELATED"/>
    <property type="match status" value="1"/>
</dbReference>
<evidence type="ECO:0000313" key="10">
    <source>
        <dbReference type="Proteomes" id="UP000050416"/>
    </source>
</evidence>
<evidence type="ECO:0000313" key="9">
    <source>
        <dbReference type="EMBL" id="KPQ27233.1"/>
    </source>
</evidence>